<dbReference type="AlphaFoldDB" id="A0A645F2X8"/>
<organism evidence="1">
    <name type="scientific">bioreactor metagenome</name>
    <dbReference type="NCBI Taxonomy" id="1076179"/>
    <lineage>
        <taxon>unclassified sequences</taxon>
        <taxon>metagenomes</taxon>
        <taxon>ecological metagenomes</taxon>
    </lineage>
</organism>
<protein>
    <submittedName>
        <fullName evidence="1">Uncharacterized protein</fullName>
    </submittedName>
</protein>
<dbReference type="EMBL" id="VSSQ01054190">
    <property type="protein sequence ID" value="MPN08170.1"/>
    <property type="molecule type" value="Genomic_DNA"/>
</dbReference>
<name>A0A645F2X8_9ZZZZ</name>
<gene>
    <name evidence="1" type="ORF">SDC9_155450</name>
</gene>
<sequence length="64" mass="7680">MFGVPDEDDYEQILGDEWTWEHLDKVLQELFELGAINEFDVPVIEECELIKQELQMIQEDNFYV</sequence>
<accession>A0A645F2X8</accession>
<reference evidence="1" key="1">
    <citation type="submission" date="2019-08" db="EMBL/GenBank/DDBJ databases">
        <authorList>
            <person name="Kucharzyk K."/>
            <person name="Murdoch R.W."/>
            <person name="Higgins S."/>
            <person name="Loffler F."/>
        </authorList>
    </citation>
    <scope>NUCLEOTIDE SEQUENCE</scope>
</reference>
<evidence type="ECO:0000313" key="1">
    <source>
        <dbReference type="EMBL" id="MPN08170.1"/>
    </source>
</evidence>
<proteinExistence type="predicted"/>
<comment type="caution">
    <text evidence="1">The sequence shown here is derived from an EMBL/GenBank/DDBJ whole genome shotgun (WGS) entry which is preliminary data.</text>
</comment>